<reference evidence="2 3" key="1">
    <citation type="journal article" date="2018" name="Mol. Plant">
        <title>The genome of Artemisia annua provides insight into the evolution of Asteraceae family and artemisinin biosynthesis.</title>
        <authorList>
            <person name="Shen Q."/>
            <person name="Zhang L."/>
            <person name="Liao Z."/>
            <person name="Wang S."/>
            <person name="Yan T."/>
            <person name="Shi P."/>
            <person name="Liu M."/>
            <person name="Fu X."/>
            <person name="Pan Q."/>
            <person name="Wang Y."/>
            <person name="Lv Z."/>
            <person name="Lu X."/>
            <person name="Zhang F."/>
            <person name="Jiang W."/>
            <person name="Ma Y."/>
            <person name="Chen M."/>
            <person name="Hao X."/>
            <person name="Li L."/>
            <person name="Tang Y."/>
            <person name="Lv G."/>
            <person name="Zhou Y."/>
            <person name="Sun X."/>
            <person name="Brodelius P.E."/>
            <person name="Rose J.K.C."/>
            <person name="Tang K."/>
        </authorList>
    </citation>
    <scope>NUCLEOTIDE SEQUENCE [LARGE SCALE GENOMIC DNA]</scope>
    <source>
        <strain evidence="3">cv. Huhao1</strain>
        <tissue evidence="2">Leaf</tissue>
    </source>
</reference>
<evidence type="ECO:0000256" key="1">
    <source>
        <dbReference type="SAM" id="MobiDB-lite"/>
    </source>
</evidence>
<dbReference type="EMBL" id="PKPP01003477">
    <property type="protein sequence ID" value="PWA69262.1"/>
    <property type="molecule type" value="Genomic_DNA"/>
</dbReference>
<protein>
    <submittedName>
        <fullName evidence="2">Cold-shock conserved site-containing protein</fullName>
    </submittedName>
</protein>
<comment type="caution">
    <text evidence="2">The sequence shown here is derived from an EMBL/GenBank/DDBJ whole genome shotgun (WGS) entry which is preliminary data.</text>
</comment>
<feature type="region of interest" description="Disordered" evidence="1">
    <location>
        <begin position="38"/>
        <end position="68"/>
    </location>
</feature>
<dbReference type="AlphaFoldDB" id="A0A2U1N6Y4"/>
<gene>
    <name evidence="2" type="ORF">CTI12_AA300480</name>
</gene>
<sequence>MNRKVAQRHQRSLGDGESVEYVIEEGSVGRTKAADVTLPGGAHVEGSTRGDDGCDRYEGRTRFRDGGV</sequence>
<organism evidence="2 3">
    <name type="scientific">Artemisia annua</name>
    <name type="common">Sweet wormwood</name>
    <dbReference type="NCBI Taxonomy" id="35608"/>
    <lineage>
        <taxon>Eukaryota</taxon>
        <taxon>Viridiplantae</taxon>
        <taxon>Streptophyta</taxon>
        <taxon>Embryophyta</taxon>
        <taxon>Tracheophyta</taxon>
        <taxon>Spermatophyta</taxon>
        <taxon>Magnoliopsida</taxon>
        <taxon>eudicotyledons</taxon>
        <taxon>Gunneridae</taxon>
        <taxon>Pentapetalae</taxon>
        <taxon>asterids</taxon>
        <taxon>campanulids</taxon>
        <taxon>Asterales</taxon>
        <taxon>Asteraceae</taxon>
        <taxon>Asteroideae</taxon>
        <taxon>Anthemideae</taxon>
        <taxon>Artemisiinae</taxon>
        <taxon>Artemisia</taxon>
    </lineage>
</organism>
<dbReference type="InterPro" id="IPR012340">
    <property type="entry name" value="NA-bd_OB-fold"/>
</dbReference>
<keyword evidence="3" id="KW-1185">Reference proteome</keyword>
<dbReference type="Gene3D" id="2.40.50.140">
    <property type="entry name" value="Nucleic acid-binding proteins"/>
    <property type="match status" value="1"/>
</dbReference>
<dbReference type="Proteomes" id="UP000245207">
    <property type="component" value="Unassembled WGS sequence"/>
</dbReference>
<feature type="compositionally biased region" description="Basic and acidic residues" evidence="1">
    <location>
        <begin position="46"/>
        <end position="68"/>
    </location>
</feature>
<evidence type="ECO:0000313" key="2">
    <source>
        <dbReference type="EMBL" id="PWA69262.1"/>
    </source>
</evidence>
<proteinExistence type="predicted"/>
<name>A0A2U1N6Y4_ARTAN</name>
<dbReference type="OrthoDB" id="203339at2759"/>
<evidence type="ECO:0000313" key="3">
    <source>
        <dbReference type="Proteomes" id="UP000245207"/>
    </source>
</evidence>
<accession>A0A2U1N6Y4</accession>